<organism evidence="1 2">
    <name type="scientific">Agrocybe chaxingu</name>
    <dbReference type="NCBI Taxonomy" id="84603"/>
    <lineage>
        <taxon>Eukaryota</taxon>
        <taxon>Fungi</taxon>
        <taxon>Dikarya</taxon>
        <taxon>Basidiomycota</taxon>
        <taxon>Agaricomycotina</taxon>
        <taxon>Agaricomycetes</taxon>
        <taxon>Agaricomycetidae</taxon>
        <taxon>Agaricales</taxon>
        <taxon>Agaricineae</taxon>
        <taxon>Strophariaceae</taxon>
        <taxon>Agrocybe</taxon>
    </lineage>
</organism>
<comment type="caution">
    <text evidence="1">The sequence shown here is derived from an EMBL/GenBank/DDBJ whole genome shotgun (WGS) entry which is preliminary data.</text>
</comment>
<dbReference type="Proteomes" id="UP001148786">
    <property type="component" value="Unassembled WGS sequence"/>
</dbReference>
<dbReference type="OrthoDB" id="3014797at2759"/>
<reference evidence="1" key="1">
    <citation type="submission" date="2022-07" db="EMBL/GenBank/DDBJ databases">
        <title>Genome Sequence of Agrocybe chaxingu.</title>
        <authorList>
            <person name="Buettner E."/>
        </authorList>
    </citation>
    <scope>NUCLEOTIDE SEQUENCE</scope>
    <source>
        <strain evidence="1">MP-N11</strain>
    </source>
</reference>
<evidence type="ECO:0000313" key="2">
    <source>
        <dbReference type="Proteomes" id="UP001148786"/>
    </source>
</evidence>
<sequence>MSVSPSPPVPQVRPKHNRMFDVPEHRLMLVEGSPFHLLVAFAGISKMFRSIAQDIVYRRFHRALAHFLPEISIPIFLKFLDITKSGISSDVPLSILMPDVFRTTSPRHLVIQAPCDKGWEWLLVLFRMGYTDSQVVNDADFIRLQVGKVACTWRVTRPELDDQIFIIEGAQQNILVSLTASHFTSEMNVITSTAIYSLYPALTEARIGLPTFSRIKTTDTEAYSKLQLTLLDNLADFGRPCGASCMGIWRYTRDLAFVGRFHWQLGFDDDNMEDDDYQWRLHRECVNLKCRNAFKVVRGL</sequence>
<dbReference type="AlphaFoldDB" id="A0A9W8JXU0"/>
<keyword evidence="2" id="KW-1185">Reference proteome</keyword>
<proteinExistence type="predicted"/>
<dbReference type="EMBL" id="JANKHO010002177">
    <property type="protein sequence ID" value="KAJ3494090.1"/>
    <property type="molecule type" value="Genomic_DNA"/>
</dbReference>
<protein>
    <submittedName>
        <fullName evidence="1">Uncharacterized protein</fullName>
    </submittedName>
</protein>
<evidence type="ECO:0000313" key="1">
    <source>
        <dbReference type="EMBL" id="KAJ3494090.1"/>
    </source>
</evidence>
<name>A0A9W8JXU0_9AGAR</name>
<accession>A0A9W8JXU0</accession>
<gene>
    <name evidence="1" type="ORF">NLJ89_g10882</name>
</gene>